<dbReference type="InParanoid" id="A0A1E7FIG0"/>
<dbReference type="SUPFAM" id="SSF48613">
    <property type="entry name" value="Heme oxygenase-like"/>
    <property type="match status" value="1"/>
</dbReference>
<organism evidence="3 4">
    <name type="scientific">Fragilariopsis cylindrus CCMP1102</name>
    <dbReference type="NCBI Taxonomy" id="635003"/>
    <lineage>
        <taxon>Eukaryota</taxon>
        <taxon>Sar</taxon>
        <taxon>Stramenopiles</taxon>
        <taxon>Ochrophyta</taxon>
        <taxon>Bacillariophyta</taxon>
        <taxon>Bacillariophyceae</taxon>
        <taxon>Bacillariophycidae</taxon>
        <taxon>Bacillariales</taxon>
        <taxon>Bacillariaceae</taxon>
        <taxon>Fragilariopsis</taxon>
    </lineage>
</organism>
<dbReference type="OrthoDB" id="37730at2759"/>
<dbReference type="CDD" id="cd19358">
    <property type="entry name" value="TenA_E_Spr0628-like"/>
    <property type="match status" value="1"/>
</dbReference>
<protein>
    <submittedName>
        <fullName evidence="3">Heme oxygenase-like protein</fullName>
    </submittedName>
</protein>
<name>A0A1E7FIG0_9STRA</name>
<dbReference type="InterPro" id="IPR026285">
    <property type="entry name" value="TenA_E"/>
</dbReference>
<dbReference type="PIRSF" id="PIRSF003170">
    <property type="entry name" value="Pet18p"/>
    <property type="match status" value="1"/>
</dbReference>
<evidence type="ECO:0000256" key="1">
    <source>
        <dbReference type="PIRSR" id="PIRSR003170-2"/>
    </source>
</evidence>
<feature type="non-terminal residue" evidence="3">
    <location>
        <position position="253"/>
    </location>
</feature>
<dbReference type="Gene3D" id="1.20.910.10">
    <property type="entry name" value="Heme oxygenase-like"/>
    <property type="match status" value="1"/>
</dbReference>
<dbReference type="InterPro" id="IPR050967">
    <property type="entry name" value="Thiamine_Salvage_TenA"/>
</dbReference>
<dbReference type="GO" id="GO:0006772">
    <property type="term" value="P:thiamine metabolic process"/>
    <property type="evidence" value="ECO:0007669"/>
    <property type="project" value="UniProtKB-ARBA"/>
</dbReference>
<evidence type="ECO:0000259" key="2">
    <source>
        <dbReference type="Pfam" id="PF03070"/>
    </source>
</evidence>
<dbReference type="PANTHER" id="PTHR43198:SF2">
    <property type="entry name" value="SI:CH1073-67J19.1-RELATED"/>
    <property type="match status" value="1"/>
</dbReference>
<gene>
    <name evidence="3" type="ORF">FRACYDRAFT_268831</name>
</gene>
<dbReference type="KEGG" id="fcy:FRACYDRAFT_268831"/>
<dbReference type="InterPro" id="IPR016084">
    <property type="entry name" value="Haem_Oase-like_multi-hlx"/>
</dbReference>
<feature type="binding site" evidence="1">
    <location>
        <position position="165"/>
    </location>
    <ligand>
        <name>substrate</name>
    </ligand>
</feature>
<feature type="binding site" evidence="1">
    <location>
        <position position="109"/>
    </location>
    <ligand>
        <name>substrate</name>
    </ligand>
</feature>
<dbReference type="Pfam" id="PF03070">
    <property type="entry name" value="TENA_THI-4"/>
    <property type="match status" value="1"/>
</dbReference>
<feature type="domain" description="Thiaminase-2/PQQC" evidence="2">
    <location>
        <begin position="65"/>
        <end position="232"/>
    </location>
</feature>
<evidence type="ECO:0000313" key="4">
    <source>
        <dbReference type="Proteomes" id="UP000095751"/>
    </source>
</evidence>
<dbReference type="GO" id="GO:0005829">
    <property type="term" value="C:cytosol"/>
    <property type="evidence" value="ECO:0007669"/>
    <property type="project" value="TreeGrafter"/>
</dbReference>
<dbReference type="InterPro" id="IPR004305">
    <property type="entry name" value="Thiaminase-2/PQQC"/>
</dbReference>
<feature type="binding site" evidence="1">
    <location>
        <position position="71"/>
    </location>
    <ligand>
        <name>substrate</name>
    </ligand>
</feature>
<accession>A0A1E7FIG0</accession>
<dbReference type="AlphaFoldDB" id="A0A1E7FIG0"/>
<dbReference type="Proteomes" id="UP000095751">
    <property type="component" value="Unassembled WGS sequence"/>
</dbReference>
<evidence type="ECO:0000313" key="3">
    <source>
        <dbReference type="EMBL" id="OEU17927.1"/>
    </source>
</evidence>
<dbReference type="PANTHER" id="PTHR43198">
    <property type="entry name" value="BIFUNCTIONAL TH2 PROTEIN"/>
    <property type="match status" value="1"/>
</dbReference>
<sequence>MSSSMSNSSSPTMRYTDELRIKAGKQWDRVINHRFTKELATAGGSGGGRIATKNETNHFKHCIMKNYLIQDHRFLDSFVILLASIITKLSCLNDRIAGCQFLGVITGSENTYFERSFATLGITKEERSEEITPNSKVTTKFCSLMTEVAVSGNLEEMLAVIVVCEWSYLSWADILLNEDFHSKDEFCQINRDDFLTYEWIQLHSGTEFENVVQYLRELLDREGTKLKAEVLENGNNSTLGASSQIRLEACEKR</sequence>
<keyword evidence="4" id="KW-1185">Reference proteome</keyword>
<reference evidence="3 4" key="1">
    <citation type="submission" date="2016-09" db="EMBL/GenBank/DDBJ databases">
        <title>Extensive genetic diversity and differential bi-allelic expression allows diatom success in the polar Southern Ocean.</title>
        <authorList>
            <consortium name="DOE Joint Genome Institute"/>
            <person name="Mock T."/>
            <person name="Otillar R.P."/>
            <person name="Strauss J."/>
            <person name="Dupont C."/>
            <person name="Frickenhaus S."/>
            <person name="Maumus F."/>
            <person name="Mcmullan M."/>
            <person name="Sanges R."/>
            <person name="Schmutz J."/>
            <person name="Toseland A."/>
            <person name="Valas R."/>
            <person name="Veluchamy A."/>
            <person name="Ward B.J."/>
            <person name="Allen A."/>
            <person name="Barry K."/>
            <person name="Falciatore A."/>
            <person name="Ferrante M."/>
            <person name="Fortunato A.E."/>
            <person name="Gloeckner G."/>
            <person name="Gruber A."/>
            <person name="Hipkin R."/>
            <person name="Janech M."/>
            <person name="Kroth P."/>
            <person name="Leese F."/>
            <person name="Lindquist E."/>
            <person name="Lyon B.R."/>
            <person name="Martin J."/>
            <person name="Mayer C."/>
            <person name="Parker M."/>
            <person name="Quesneville H."/>
            <person name="Raymond J."/>
            <person name="Uhlig C."/>
            <person name="Valentin K.U."/>
            <person name="Worden A.Z."/>
            <person name="Armbrust E.V."/>
            <person name="Bowler C."/>
            <person name="Green B."/>
            <person name="Moulton V."/>
            <person name="Van Oosterhout C."/>
            <person name="Grigoriev I."/>
        </authorList>
    </citation>
    <scope>NUCLEOTIDE SEQUENCE [LARGE SCALE GENOMIC DNA]</scope>
    <source>
        <strain evidence="3 4">CCMP1102</strain>
    </source>
</reference>
<proteinExistence type="predicted"/>
<dbReference type="EMBL" id="KV784357">
    <property type="protein sequence ID" value="OEU17927.1"/>
    <property type="molecule type" value="Genomic_DNA"/>
</dbReference>